<evidence type="ECO:0000313" key="3">
    <source>
        <dbReference type="WBParaSite" id="ACAC_0000222201-mRNA-1"/>
    </source>
</evidence>
<dbReference type="InterPro" id="IPR003165">
    <property type="entry name" value="Piwi"/>
</dbReference>
<dbReference type="STRING" id="6313.A0A0K0CXD5"/>
<sequence length="216" mass="24639">FYFKENRSLPAEVVVYRSGASEGEFDQVKDEARDIHHNGGKSYRPRITVIVVITPASLVEERSDRFRAAELNVPSGTCVDTDIVNRHFREFIMTSQQANIGTSRPVRYTVVVEDKPERPLYEVEHMTHFLCHGHQQSTLPTRIPGILFAAENLAKRGRASWITVFENSQSFHSLWQFLSSSLISLKSLSFHRRFFCAVEVCCKKNCNNSSCFGPHT</sequence>
<dbReference type="InterPro" id="IPR036397">
    <property type="entry name" value="RNaseH_sf"/>
</dbReference>
<dbReference type="WBParaSite" id="ACAC_0000222201-mRNA-1">
    <property type="protein sequence ID" value="ACAC_0000222201-mRNA-1"/>
    <property type="gene ID" value="ACAC_0000222201"/>
</dbReference>
<dbReference type="SUPFAM" id="SSF53098">
    <property type="entry name" value="Ribonuclease H-like"/>
    <property type="match status" value="1"/>
</dbReference>
<dbReference type="AlphaFoldDB" id="A0A0K0CXD5"/>
<dbReference type="SMART" id="SM00950">
    <property type="entry name" value="Piwi"/>
    <property type="match status" value="1"/>
</dbReference>
<dbReference type="PANTHER" id="PTHR22891">
    <property type="entry name" value="EUKARYOTIC TRANSLATION INITIATION FACTOR 2C"/>
    <property type="match status" value="1"/>
</dbReference>
<keyword evidence="2" id="KW-1185">Reference proteome</keyword>
<dbReference type="GO" id="GO:0003676">
    <property type="term" value="F:nucleic acid binding"/>
    <property type="evidence" value="ECO:0007669"/>
    <property type="project" value="InterPro"/>
</dbReference>
<reference evidence="3" key="2">
    <citation type="submission" date="2017-02" db="UniProtKB">
        <authorList>
            <consortium name="WormBaseParasite"/>
        </authorList>
    </citation>
    <scope>IDENTIFICATION</scope>
</reference>
<dbReference type="PROSITE" id="PS50822">
    <property type="entry name" value="PIWI"/>
    <property type="match status" value="1"/>
</dbReference>
<accession>A0A0K0CXD5</accession>
<dbReference type="Proteomes" id="UP000035642">
    <property type="component" value="Unassembled WGS sequence"/>
</dbReference>
<evidence type="ECO:0000259" key="1">
    <source>
        <dbReference type="PROSITE" id="PS50822"/>
    </source>
</evidence>
<protein>
    <submittedName>
        <fullName evidence="3">Piwi domain-containing protein</fullName>
    </submittedName>
</protein>
<organism evidence="2 3">
    <name type="scientific">Angiostrongylus cantonensis</name>
    <name type="common">Rat lungworm</name>
    <dbReference type="NCBI Taxonomy" id="6313"/>
    <lineage>
        <taxon>Eukaryota</taxon>
        <taxon>Metazoa</taxon>
        <taxon>Ecdysozoa</taxon>
        <taxon>Nematoda</taxon>
        <taxon>Chromadorea</taxon>
        <taxon>Rhabditida</taxon>
        <taxon>Rhabditina</taxon>
        <taxon>Rhabditomorpha</taxon>
        <taxon>Strongyloidea</taxon>
        <taxon>Metastrongylidae</taxon>
        <taxon>Angiostrongylus</taxon>
    </lineage>
</organism>
<dbReference type="InterPro" id="IPR012337">
    <property type="entry name" value="RNaseH-like_sf"/>
</dbReference>
<proteinExistence type="predicted"/>
<feature type="domain" description="Piwi" evidence="1">
    <location>
        <begin position="1"/>
        <end position="155"/>
    </location>
</feature>
<dbReference type="Pfam" id="PF02171">
    <property type="entry name" value="Piwi"/>
    <property type="match status" value="1"/>
</dbReference>
<name>A0A0K0CXD5_ANGCA</name>
<dbReference type="Gene3D" id="3.30.420.10">
    <property type="entry name" value="Ribonuclease H-like superfamily/Ribonuclease H"/>
    <property type="match status" value="1"/>
</dbReference>
<reference evidence="2" key="1">
    <citation type="submission" date="2012-09" db="EMBL/GenBank/DDBJ databases">
        <authorList>
            <person name="Martin A.A."/>
        </authorList>
    </citation>
    <scope>NUCLEOTIDE SEQUENCE</scope>
</reference>
<evidence type="ECO:0000313" key="2">
    <source>
        <dbReference type="Proteomes" id="UP000035642"/>
    </source>
</evidence>